<dbReference type="PANTHER" id="PTHR32256">
    <property type="match status" value="1"/>
</dbReference>
<feature type="transmembrane region" description="Helical" evidence="1">
    <location>
        <begin position="7"/>
        <end position="25"/>
    </location>
</feature>
<dbReference type="Proteomes" id="UP000199701">
    <property type="component" value="Unassembled WGS sequence"/>
</dbReference>
<reference evidence="3 4" key="1">
    <citation type="submission" date="2016-10" db="EMBL/GenBank/DDBJ databases">
        <authorList>
            <person name="de Groot N.N."/>
        </authorList>
    </citation>
    <scope>NUCLEOTIDE SEQUENCE [LARGE SCALE GENOMIC DNA]</scope>
    <source>
        <strain evidence="3 4">DSM 9179</strain>
    </source>
</reference>
<organism evidence="3 4">
    <name type="scientific">[Clostridium] fimetarium</name>
    <dbReference type="NCBI Taxonomy" id="99656"/>
    <lineage>
        <taxon>Bacteria</taxon>
        <taxon>Bacillati</taxon>
        <taxon>Bacillota</taxon>
        <taxon>Clostridia</taxon>
        <taxon>Lachnospirales</taxon>
        <taxon>Lachnospiraceae</taxon>
    </lineage>
</organism>
<dbReference type="RefSeq" id="WP_092450264.1">
    <property type="nucleotide sequence ID" value="NZ_FOJI01000002.1"/>
</dbReference>
<keyword evidence="1" id="KW-1133">Transmembrane helix</keyword>
<dbReference type="OrthoDB" id="1874702at2"/>
<proteinExistence type="predicted"/>
<dbReference type="Pfam" id="PF16472">
    <property type="entry name" value="DUF5050"/>
    <property type="match status" value="1"/>
</dbReference>
<dbReference type="InterPro" id="IPR032485">
    <property type="entry name" value="LRP1-like_beta_prop"/>
</dbReference>
<protein>
    <recommendedName>
        <fullName evidence="2">Prolow-density lipoprotein receptor-related protein 1-like beta-propeller domain-containing protein</fullName>
    </recommendedName>
</protein>
<dbReference type="AlphaFoldDB" id="A0A1I0MPW5"/>
<accession>A0A1I0MPW5</accession>
<name>A0A1I0MPW5_9FIRM</name>
<dbReference type="EMBL" id="FOJI01000002">
    <property type="protein sequence ID" value="SEV90110.1"/>
    <property type="molecule type" value="Genomic_DNA"/>
</dbReference>
<dbReference type="InterPro" id="IPR011042">
    <property type="entry name" value="6-blade_b-propeller_TolB-like"/>
</dbReference>
<keyword evidence="4" id="KW-1185">Reference proteome</keyword>
<evidence type="ECO:0000313" key="3">
    <source>
        <dbReference type="EMBL" id="SEV90110.1"/>
    </source>
</evidence>
<keyword evidence="1" id="KW-0812">Transmembrane</keyword>
<evidence type="ECO:0000313" key="4">
    <source>
        <dbReference type="Proteomes" id="UP000199701"/>
    </source>
</evidence>
<dbReference type="Gene3D" id="2.120.10.30">
    <property type="entry name" value="TolB, C-terminal domain"/>
    <property type="match status" value="1"/>
</dbReference>
<evidence type="ECO:0000256" key="1">
    <source>
        <dbReference type="SAM" id="Phobius"/>
    </source>
</evidence>
<keyword evidence="1" id="KW-0472">Membrane</keyword>
<dbReference type="PANTHER" id="PTHR32256:SF17">
    <property type="entry name" value="EGF-LIKE DOMAIN-CONTAINING PROTEIN"/>
    <property type="match status" value="1"/>
</dbReference>
<evidence type="ECO:0000259" key="2">
    <source>
        <dbReference type="Pfam" id="PF16472"/>
    </source>
</evidence>
<dbReference type="STRING" id="99656.SAMN05421659_10214"/>
<dbReference type="SUPFAM" id="SSF69304">
    <property type="entry name" value="Tricorn protease N-terminal domain"/>
    <property type="match status" value="1"/>
</dbReference>
<dbReference type="InterPro" id="IPR053369">
    <property type="entry name" value="SrfA-induced_signal"/>
</dbReference>
<sequence>MKKRKTYILIFLVILIIGIFAYFQIKSRIHFNDDNVVGNTAGNLNNGGTFSEDNGILYFSNPYDGNKLYSMNSDCTDPKKLIDDRIASINVHGNYIYYVKNNSIGSAANAALNSDLTGVFRCNLDGKKVVSLYDNISSTISLCGNYIYYQHNDKKTASSLYKVKIDSSDNKLISKVDYNPSSFYNGKIYFSSIKEDHNIYTLDTKTNSISAYYSGNTSYADMEGDFLYYIDLDKGSSLLRLNTENKTVELLSAGHCLNYNVYENKIFFLKDGDDAGLYRMNIDGSNVELIASGNFINVQCTSNYTFFQYFNKPDQLYRVSTAGAIRTIEQITIK</sequence>
<gene>
    <name evidence="3" type="ORF">SAMN05421659_10214</name>
</gene>
<feature type="domain" description="Prolow-density lipoprotein receptor-related protein 1-like beta-propeller" evidence="2">
    <location>
        <begin position="39"/>
        <end position="319"/>
    </location>
</feature>